<dbReference type="AlphaFoldDB" id="K0TMP1"/>
<name>K0TMP1_THAOC</name>
<gene>
    <name evidence="1" type="ORF">THAOC_05576</name>
</gene>
<organism evidence="1 2">
    <name type="scientific">Thalassiosira oceanica</name>
    <name type="common">Marine diatom</name>
    <dbReference type="NCBI Taxonomy" id="159749"/>
    <lineage>
        <taxon>Eukaryota</taxon>
        <taxon>Sar</taxon>
        <taxon>Stramenopiles</taxon>
        <taxon>Ochrophyta</taxon>
        <taxon>Bacillariophyta</taxon>
        <taxon>Coscinodiscophyceae</taxon>
        <taxon>Thalassiosirophycidae</taxon>
        <taxon>Thalassiosirales</taxon>
        <taxon>Thalassiosiraceae</taxon>
        <taxon>Thalassiosira</taxon>
    </lineage>
</organism>
<comment type="caution">
    <text evidence="1">The sequence shown here is derived from an EMBL/GenBank/DDBJ whole genome shotgun (WGS) entry which is preliminary data.</text>
</comment>
<accession>K0TMP1</accession>
<dbReference type="Proteomes" id="UP000266841">
    <property type="component" value="Unassembled WGS sequence"/>
</dbReference>
<evidence type="ECO:0000313" key="1">
    <source>
        <dbReference type="EMBL" id="EJK72852.1"/>
    </source>
</evidence>
<feature type="non-terminal residue" evidence="1">
    <location>
        <position position="175"/>
    </location>
</feature>
<evidence type="ECO:0000313" key="2">
    <source>
        <dbReference type="Proteomes" id="UP000266841"/>
    </source>
</evidence>
<reference evidence="1 2" key="1">
    <citation type="journal article" date="2012" name="Genome Biol.">
        <title>Genome and low-iron response of an oceanic diatom adapted to chronic iron limitation.</title>
        <authorList>
            <person name="Lommer M."/>
            <person name="Specht M."/>
            <person name="Roy A.S."/>
            <person name="Kraemer L."/>
            <person name="Andreson R."/>
            <person name="Gutowska M.A."/>
            <person name="Wolf J."/>
            <person name="Bergner S.V."/>
            <person name="Schilhabel M.B."/>
            <person name="Klostermeier U.C."/>
            <person name="Beiko R.G."/>
            <person name="Rosenstiel P."/>
            <person name="Hippler M."/>
            <person name="Laroche J."/>
        </authorList>
    </citation>
    <scope>NUCLEOTIDE SEQUENCE [LARGE SCALE GENOMIC DNA]</scope>
    <source>
        <strain evidence="1 2">CCMP1005</strain>
    </source>
</reference>
<sequence length="175" mass="19683">MIGYAEVFTNMDYSRHNTRPLEYRDSVSLSLQHRNGYLRQTASVSGIPPVESLKVSMGMSDKRLMTESQKLTYRCNNSGRVKCCKITEFCLRPPELLDLVGTLAMYSTLFQRSQKALSNDEMTTALQGPITQCKLIDCFGRQVTIKPKAARTVLVRLQAISPGDVQELGDELRTL</sequence>
<dbReference type="EMBL" id="AGNL01005212">
    <property type="protein sequence ID" value="EJK72852.1"/>
    <property type="molecule type" value="Genomic_DNA"/>
</dbReference>
<proteinExistence type="predicted"/>
<protein>
    <submittedName>
        <fullName evidence="1">Uncharacterized protein</fullName>
    </submittedName>
</protein>
<keyword evidence="2" id="KW-1185">Reference proteome</keyword>